<evidence type="ECO:0000256" key="6">
    <source>
        <dbReference type="ARBA" id="ARBA00022723"/>
    </source>
</evidence>
<protein>
    <recommendedName>
        <fullName evidence="4">cysteine desulfurase</fullName>
        <ecNumber evidence="4">2.8.1.7</ecNumber>
    </recommendedName>
</protein>
<keyword evidence="5" id="KW-0808">Transferase</keyword>
<evidence type="ECO:0000256" key="2">
    <source>
        <dbReference type="ARBA" id="ARBA00003120"/>
    </source>
</evidence>
<dbReference type="Pfam" id="PF00266">
    <property type="entry name" value="Aminotran_5"/>
    <property type="match status" value="1"/>
</dbReference>
<dbReference type="PANTHER" id="PTHR11601">
    <property type="entry name" value="CYSTEINE DESULFURYLASE FAMILY MEMBER"/>
    <property type="match status" value="1"/>
</dbReference>
<evidence type="ECO:0000256" key="3">
    <source>
        <dbReference type="ARBA" id="ARBA00006490"/>
    </source>
</evidence>
<dbReference type="GO" id="GO:0046872">
    <property type="term" value="F:metal ion binding"/>
    <property type="evidence" value="ECO:0007669"/>
    <property type="project" value="UniProtKB-KW"/>
</dbReference>
<dbReference type="GO" id="GO:0031071">
    <property type="term" value="F:cysteine desulfurase activity"/>
    <property type="evidence" value="ECO:0007669"/>
    <property type="project" value="UniProtKB-EC"/>
</dbReference>
<sequence length="400" mass="43596">MVFWGPENRQVVRNRIFERTGMEDRPVYLDYNATTPVDPEVVDAMMPWFRERFGNPSSGHFFGWEAQEQVEAARTEMAVLIGAKADEIVFTGSATEANNLAILGSTRAMRGEKRSLVTSVVEHPSVLQPFLRRKEEGWRLILLPVDSFGRVDLREAESIIGKDTALVSVMLANNETGTIQPVREIAGIAHSCGALFHVDAAQAIGKIPVDVEALGADLLTLAGHKFYAPKGIGVLYVREGTSLSPLMSGAGHERGLRPGTENVPYIAALGTAARLVRENLREESARIQRLRERLHGTLSAAIDGLRLNGPSNDRLPNTLNLSFPHVKGWELLAAVPGIAASTGSACHWGIHKASPVLLAMQRDETRALGAVRLSLGRFTDEAEVDFAASALISTWHRLSS</sequence>
<dbReference type="FunFam" id="3.40.640.10:FF:000084">
    <property type="entry name" value="IscS-like cysteine desulfurase"/>
    <property type="match status" value="1"/>
</dbReference>
<keyword evidence="8" id="KW-0408">Iron</keyword>
<feature type="domain" description="Aminotransferase class V" evidence="11">
    <location>
        <begin position="27"/>
        <end position="385"/>
    </location>
</feature>
<dbReference type="GO" id="GO:0051536">
    <property type="term" value="F:iron-sulfur cluster binding"/>
    <property type="evidence" value="ECO:0007669"/>
    <property type="project" value="UniProtKB-KW"/>
</dbReference>
<evidence type="ECO:0000313" key="12">
    <source>
        <dbReference type="EMBL" id="AAX38537.1"/>
    </source>
</evidence>
<dbReference type="InterPro" id="IPR016454">
    <property type="entry name" value="Cysteine_dSase"/>
</dbReference>
<evidence type="ECO:0000256" key="9">
    <source>
        <dbReference type="ARBA" id="ARBA00023014"/>
    </source>
</evidence>
<name>Q58KD8_9BACT</name>
<evidence type="ECO:0000256" key="5">
    <source>
        <dbReference type="ARBA" id="ARBA00022679"/>
    </source>
</evidence>
<comment type="cofactor">
    <cofactor evidence="1">
        <name>pyridoxal 5'-phosphate</name>
        <dbReference type="ChEBI" id="CHEBI:597326"/>
    </cofactor>
</comment>
<evidence type="ECO:0000256" key="7">
    <source>
        <dbReference type="ARBA" id="ARBA00022898"/>
    </source>
</evidence>
<proteinExistence type="inferred from homology"/>
<evidence type="ECO:0000256" key="8">
    <source>
        <dbReference type="ARBA" id="ARBA00023004"/>
    </source>
</evidence>
<evidence type="ECO:0000256" key="1">
    <source>
        <dbReference type="ARBA" id="ARBA00001933"/>
    </source>
</evidence>
<keyword evidence="7" id="KW-0663">Pyridoxal phosphate</keyword>
<dbReference type="InterPro" id="IPR015421">
    <property type="entry name" value="PyrdxlP-dep_Trfase_major"/>
</dbReference>
<gene>
    <name evidence="12" type="primary">ORF400</name>
</gene>
<reference evidence="12" key="1">
    <citation type="journal article" date="2005" name="Appl. Environ. Microbiol.">
        <title>Isolation, Sequence Analysis, and Comparison of Two Plasmids (28 and 29 Kilobases) from the Biomining Bacterium Leptospirillum ferrooxidans ATCC 49879.</title>
        <authorList>
            <person name="Coram N.J."/>
            <person name="van Zyl L.J."/>
            <person name="Rawlings D.E."/>
        </authorList>
    </citation>
    <scope>NUCLEOTIDE SEQUENCE</scope>
    <source>
        <strain evidence="12">ATCC 49879</strain>
        <plasmid evidence="12">p49879.2</plasmid>
    </source>
</reference>
<keyword evidence="9" id="KW-0411">Iron-sulfur</keyword>
<comment type="function">
    <text evidence="2">Catalyzes the removal of elemental sulfur atoms from cysteine to produce alanine. Seems to participate in the biosynthesis of the nitrogenase metalloclusters by providing the inorganic sulfur required for the Fe-S core formation.</text>
</comment>
<organism evidence="12">
    <name type="scientific">Leptospirillum ferrooxidans</name>
    <dbReference type="NCBI Taxonomy" id="180"/>
    <lineage>
        <taxon>Bacteria</taxon>
        <taxon>Pseudomonadati</taxon>
        <taxon>Nitrospirota</taxon>
        <taxon>Nitrospiria</taxon>
        <taxon>Nitrospirales</taxon>
        <taxon>Nitrospiraceae</taxon>
        <taxon>Leptospirillum</taxon>
    </lineage>
</organism>
<evidence type="ECO:0000259" key="11">
    <source>
        <dbReference type="Pfam" id="PF00266"/>
    </source>
</evidence>
<evidence type="ECO:0000256" key="10">
    <source>
        <dbReference type="ARBA" id="ARBA00050776"/>
    </source>
</evidence>
<dbReference type="InterPro" id="IPR015424">
    <property type="entry name" value="PyrdxlP-dep_Trfase"/>
</dbReference>
<dbReference type="InterPro" id="IPR015422">
    <property type="entry name" value="PyrdxlP-dep_Trfase_small"/>
</dbReference>
<dbReference type="Gene3D" id="3.40.640.10">
    <property type="entry name" value="Type I PLP-dependent aspartate aminotransferase-like (Major domain)"/>
    <property type="match status" value="1"/>
</dbReference>
<dbReference type="EC" id="2.8.1.7" evidence="4"/>
<keyword evidence="6" id="KW-0479">Metal-binding</keyword>
<evidence type="ECO:0000256" key="4">
    <source>
        <dbReference type="ARBA" id="ARBA00012239"/>
    </source>
</evidence>
<dbReference type="SUPFAM" id="SSF53383">
    <property type="entry name" value="PLP-dependent transferases"/>
    <property type="match status" value="1"/>
</dbReference>
<comment type="catalytic activity">
    <reaction evidence="10">
        <text>(sulfur carrier)-H + L-cysteine = (sulfur carrier)-SH + L-alanine</text>
        <dbReference type="Rhea" id="RHEA:43892"/>
        <dbReference type="Rhea" id="RHEA-COMP:14737"/>
        <dbReference type="Rhea" id="RHEA-COMP:14739"/>
        <dbReference type="ChEBI" id="CHEBI:29917"/>
        <dbReference type="ChEBI" id="CHEBI:35235"/>
        <dbReference type="ChEBI" id="CHEBI:57972"/>
        <dbReference type="ChEBI" id="CHEBI:64428"/>
        <dbReference type="EC" id="2.8.1.7"/>
    </reaction>
</comment>
<dbReference type="PIRSF" id="PIRSF005572">
    <property type="entry name" value="NifS"/>
    <property type="match status" value="1"/>
</dbReference>
<keyword evidence="12" id="KW-0614">Plasmid</keyword>
<dbReference type="Gene3D" id="3.90.1150.10">
    <property type="entry name" value="Aspartate Aminotransferase, domain 1"/>
    <property type="match status" value="1"/>
</dbReference>
<dbReference type="EMBL" id="AY941099">
    <property type="protein sequence ID" value="AAX38537.1"/>
    <property type="molecule type" value="Genomic_DNA"/>
</dbReference>
<dbReference type="PANTHER" id="PTHR11601:SF34">
    <property type="entry name" value="CYSTEINE DESULFURASE"/>
    <property type="match status" value="1"/>
</dbReference>
<dbReference type="InterPro" id="IPR000192">
    <property type="entry name" value="Aminotrans_V_dom"/>
</dbReference>
<dbReference type="AlphaFoldDB" id="Q58KD8"/>
<accession>Q58KD8</accession>
<geneLocation type="plasmid" evidence="12">
    <name>p49879.2</name>
</geneLocation>
<comment type="similarity">
    <text evidence="3">Belongs to the class-V pyridoxal-phosphate-dependent aminotransferase family. NifS/IscS subfamily.</text>
</comment>